<dbReference type="VEuPathDB" id="FungiDB:VP01_690g4"/>
<dbReference type="STRING" id="27349.A0A0L6UE74"/>
<dbReference type="AlphaFoldDB" id="A0A0L6UE74"/>
<reference evidence="1 2" key="1">
    <citation type="submission" date="2015-08" db="EMBL/GenBank/DDBJ databases">
        <title>Next Generation Sequencing and Analysis of the Genome of Puccinia sorghi L Schw, the Causal Agent of Maize Common Rust.</title>
        <authorList>
            <person name="Rochi L."/>
            <person name="Burguener G."/>
            <person name="Darino M."/>
            <person name="Turjanski A."/>
            <person name="Kreff E."/>
            <person name="Dieguez M.J."/>
            <person name="Sacco F."/>
        </authorList>
    </citation>
    <scope>NUCLEOTIDE SEQUENCE [LARGE SCALE GENOMIC DNA]</scope>
    <source>
        <strain evidence="1 2">RO10H11247</strain>
    </source>
</reference>
<gene>
    <name evidence="1" type="ORF">VP01_690g4</name>
</gene>
<sequence length="73" mass="8565">MWSGRVVKKKFQNDLAEWGHEPILNCIPNQNQNVIAGHPQLMKDYLNKDVTYNERDFKCCSWVKKSSIYPIVP</sequence>
<proteinExistence type="predicted"/>
<dbReference type="Proteomes" id="UP000037035">
    <property type="component" value="Unassembled WGS sequence"/>
</dbReference>
<keyword evidence="2" id="KW-1185">Reference proteome</keyword>
<accession>A0A0L6UE74</accession>
<evidence type="ECO:0000313" key="1">
    <source>
        <dbReference type="EMBL" id="KNZ46834.1"/>
    </source>
</evidence>
<organism evidence="1 2">
    <name type="scientific">Puccinia sorghi</name>
    <dbReference type="NCBI Taxonomy" id="27349"/>
    <lineage>
        <taxon>Eukaryota</taxon>
        <taxon>Fungi</taxon>
        <taxon>Dikarya</taxon>
        <taxon>Basidiomycota</taxon>
        <taxon>Pucciniomycotina</taxon>
        <taxon>Pucciniomycetes</taxon>
        <taxon>Pucciniales</taxon>
        <taxon>Pucciniaceae</taxon>
        <taxon>Puccinia</taxon>
    </lineage>
</organism>
<evidence type="ECO:0000313" key="2">
    <source>
        <dbReference type="Proteomes" id="UP000037035"/>
    </source>
</evidence>
<name>A0A0L6UE74_9BASI</name>
<dbReference type="EMBL" id="LAVV01012283">
    <property type="protein sequence ID" value="KNZ46834.1"/>
    <property type="molecule type" value="Genomic_DNA"/>
</dbReference>
<comment type="caution">
    <text evidence="1">The sequence shown here is derived from an EMBL/GenBank/DDBJ whole genome shotgun (WGS) entry which is preliminary data.</text>
</comment>
<protein>
    <submittedName>
        <fullName evidence="1">Uncharacterized protein</fullName>
    </submittedName>
</protein>